<dbReference type="EC" id="3.1.2.-" evidence="5"/>
<keyword evidence="1 5" id="KW-0808">Transferase</keyword>
<dbReference type="Proteomes" id="UP001174908">
    <property type="component" value="Unassembled WGS sequence"/>
</dbReference>
<dbReference type="InterPro" id="IPR050832">
    <property type="entry name" value="Bact_Acetyltransf"/>
</dbReference>
<dbReference type="InterPro" id="IPR029069">
    <property type="entry name" value="HotDog_dom_sf"/>
</dbReference>
<dbReference type="Gene3D" id="3.10.129.10">
    <property type="entry name" value="Hotdog Thioesterase"/>
    <property type="match status" value="1"/>
</dbReference>
<reference evidence="5" key="1">
    <citation type="submission" date="2023-06" db="EMBL/GenBank/DDBJ databases">
        <authorList>
            <person name="Jiang Y."/>
            <person name="Liu Q."/>
        </authorList>
    </citation>
    <scope>NUCLEOTIDE SEQUENCE</scope>
    <source>
        <strain evidence="5">CGMCC 1.12089</strain>
    </source>
</reference>
<dbReference type="GO" id="GO:0016787">
    <property type="term" value="F:hydrolase activity"/>
    <property type="evidence" value="ECO:0007669"/>
    <property type="project" value="UniProtKB-KW"/>
</dbReference>
<dbReference type="RefSeq" id="WP_286662249.1">
    <property type="nucleotide sequence ID" value="NZ_JASZYV010000006.1"/>
</dbReference>
<dbReference type="Gene3D" id="3.40.630.30">
    <property type="match status" value="1"/>
</dbReference>
<dbReference type="InterPro" id="IPR006683">
    <property type="entry name" value="Thioestr_dom"/>
</dbReference>
<proteinExistence type="predicted"/>
<dbReference type="Pfam" id="PF13673">
    <property type="entry name" value="Acetyltransf_10"/>
    <property type="match status" value="1"/>
</dbReference>
<dbReference type="PROSITE" id="PS51186">
    <property type="entry name" value="GNAT"/>
    <property type="match status" value="1"/>
</dbReference>
<dbReference type="SUPFAM" id="SSF54637">
    <property type="entry name" value="Thioesterase/thiol ester dehydrase-isomerase"/>
    <property type="match status" value="1"/>
</dbReference>
<dbReference type="EMBL" id="JASZYV010000006">
    <property type="protein sequence ID" value="MDM0047129.1"/>
    <property type="molecule type" value="Genomic_DNA"/>
</dbReference>
<accession>A0ABT7NGR4</accession>
<comment type="caution">
    <text evidence="5">The sequence shown here is derived from an EMBL/GenBank/DDBJ whole genome shotgun (WGS) entry which is preliminary data.</text>
</comment>
<dbReference type="InterPro" id="IPR016181">
    <property type="entry name" value="Acyl_CoA_acyltransferase"/>
</dbReference>
<organism evidence="5 6">
    <name type="scientific">Variovorax dokdonensis</name>
    <dbReference type="NCBI Taxonomy" id="344883"/>
    <lineage>
        <taxon>Bacteria</taxon>
        <taxon>Pseudomonadati</taxon>
        <taxon>Pseudomonadota</taxon>
        <taxon>Betaproteobacteria</taxon>
        <taxon>Burkholderiales</taxon>
        <taxon>Comamonadaceae</taxon>
        <taxon>Variovorax</taxon>
    </lineage>
</organism>
<dbReference type="PANTHER" id="PTHR43877">
    <property type="entry name" value="AMINOALKYLPHOSPHONATE N-ACETYLTRANSFERASE-RELATED-RELATED"/>
    <property type="match status" value="1"/>
</dbReference>
<dbReference type="Pfam" id="PF03061">
    <property type="entry name" value="4HBT"/>
    <property type="match status" value="1"/>
</dbReference>
<gene>
    <name evidence="5" type="ORF">QTH91_21740</name>
</gene>
<feature type="domain" description="N-acetyltransferase" evidence="4">
    <location>
        <begin position="137"/>
        <end position="296"/>
    </location>
</feature>
<protein>
    <submittedName>
        <fullName evidence="5">YbgC/FadM family acyl-CoA thioesterase</fullName>
        <ecNumber evidence="5">3.1.2.-</ecNumber>
    </submittedName>
</protein>
<dbReference type="NCBIfam" id="TIGR00051">
    <property type="entry name" value="YbgC/FadM family acyl-CoA thioesterase"/>
    <property type="match status" value="1"/>
</dbReference>
<keyword evidence="2 5" id="KW-0378">Hydrolase</keyword>
<dbReference type="GO" id="GO:0016740">
    <property type="term" value="F:transferase activity"/>
    <property type="evidence" value="ECO:0007669"/>
    <property type="project" value="UniProtKB-KW"/>
</dbReference>
<dbReference type="CDD" id="cd00586">
    <property type="entry name" value="4HBT"/>
    <property type="match status" value="1"/>
</dbReference>
<evidence type="ECO:0000313" key="5">
    <source>
        <dbReference type="EMBL" id="MDM0047129.1"/>
    </source>
</evidence>
<dbReference type="CDD" id="cd04301">
    <property type="entry name" value="NAT_SF"/>
    <property type="match status" value="1"/>
</dbReference>
<keyword evidence="6" id="KW-1185">Reference proteome</keyword>
<evidence type="ECO:0000259" key="4">
    <source>
        <dbReference type="PROSITE" id="PS51186"/>
    </source>
</evidence>
<dbReference type="InterPro" id="IPR000182">
    <property type="entry name" value="GNAT_dom"/>
</dbReference>
<sequence length="296" mass="33145">MPDTTPPQVPQRADFRFFHRLRVRWAEVDMQKIVFNAHYLMYFDTAVADYWRALALPYESSMHELQGDLYVRKATVEFHASARVDELIDVGMRCTRVGNSSILFTGGLFRGDQLLVSCELVYVFADPSTQTSRPVPALLRELLLGYERGDDVCQMRTGTWDELGERASVLRREVFIGEQAIPADMEWDDADAGAVHGVALNALGHAIATGRLLQGESPGLARIGRVAVHRNLRGGRWGAALMRLLEDAARARGDREIRLHAQVSARAFYERLGYAACGDVFEEAGIAHIEMSRSLH</sequence>
<evidence type="ECO:0000256" key="2">
    <source>
        <dbReference type="ARBA" id="ARBA00022801"/>
    </source>
</evidence>
<name>A0ABT7NGR4_9BURK</name>
<dbReference type="SUPFAM" id="SSF55729">
    <property type="entry name" value="Acyl-CoA N-acyltransferases (Nat)"/>
    <property type="match status" value="1"/>
</dbReference>
<evidence type="ECO:0000313" key="6">
    <source>
        <dbReference type="Proteomes" id="UP001174908"/>
    </source>
</evidence>
<evidence type="ECO:0000256" key="1">
    <source>
        <dbReference type="ARBA" id="ARBA00022679"/>
    </source>
</evidence>
<keyword evidence="3" id="KW-0012">Acyltransferase</keyword>
<evidence type="ECO:0000256" key="3">
    <source>
        <dbReference type="ARBA" id="ARBA00023315"/>
    </source>
</evidence>
<dbReference type="InterPro" id="IPR006684">
    <property type="entry name" value="YbgC/YbaW"/>
</dbReference>